<evidence type="ECO:0000313" key="24">
    <source>
        <dbReference type="Proteomes" id="UP000484255"/>
    </source>
</evidence>
<dbReference type="InterPro" id="IPR020629">
    <property type="entry name" value="FPG_Glyclase"/>
</dbReference>
<evidence type="ECO:0000313" key="23">
    <source>
        <dbReference type="EMBL" id="NDY92263.1"/>
    </source>
</evidence>
<keyword evidence="24" id="KW-1185">Reference proteome</keyword>
<feature type="domain" description="FPG-type" evidence="21">
    <location>
        <begin position="240"/>
        <end position="274"/>
    </location>
</feature>
<dbReference type="InterPro" id="IPR010663">
    <property type="entry name" value="Znf_FPG/IleRS"/>
</dbReference>
<keyword evidence="9" id="KW-0227">DNA damage</keyword>
<keyword evidence="11 23" id="KW-0378">Hydrolase</keyword>
<evidence type="ECO:0000256" key="19">
    <source>
        <dbReference type="ARBA" id="ARBA00044632"/>
    </source>
</evidence>
<evidence type="ECO:0000256" key="3">
    <source>
        <dbReference type="ARBA" id="ARBA00009409"/>
    </source>
</evidence>
<dbReference type="InterPro" id="IPR000214">
    <property type="entry name" value="Znf_DNA_glyclase/AP_lyase"/>
</dbReference>
<evidence type="ECO:0000256" key="5">
    <source>
        <dbReference type="ARBA" id="ARBA00012024"/>
    </source>
</evidence>
<keyword evidence="17 23" id="KW-0326">Glycosidase</keyword>
<dbReference type="PANTHER" id="PTHR22993">
    <property type="entry name" value="FORMAMIDOPYRIMIDINE-DNA GLYCOSYLASE"/>
    <property type="match status" value="1"/>
</dbReference>
<keyword evidence="14" id="KW-0234">DNA repair</keyword>
<reference evidence="23 24" key="1">
    <citation type="submission" date="2020-02" db="EMBL/GenBank/DDBJ databases">
        <title>Ideonella bacterium strain TBM-1.</title>
        <authorList>
            <person name="Chen W.-M."/>
        </authorList>
    </citation>
    <scope>NUCLEOTIDE SEQUENCE [LARGE SCALE GENOMIC DNA]</scope>
    <source>
        <strain evidence="23 24">TBM-1</strain>
    </source>
</reference>
<keyword evidence="13" id="KW-0238">DNA-binding</keyword>
<keyword evidence="12" id="KW-0862">Zinc</keyword>
<evidence type="ECO:0000256" key="20">
    <source>
        <dbReference type="PROSITE-ProRule" id="PRU00391"/>
    </source>
</evidence>
<dbReference type="PROSITE" id="PS51066">
    <property type="entry name" value="ZF_FPG_2"/>
    <property type="match status" value="1"/>
</dbReference>
<evidence type="ECO:0000256" key="15">
    <source>
        <dbReference type="ARBA" id="ARBA00023239"/>
    </source>
</evidence>
<dbReference type="FunFam" id="1.10.8.50:FF:000003">
    <property type="entry name" value="Formamidopyrimidine-DNA glycosylase"/>
    <property type="match status" value="1"/>
</dbReference>
<dbReference type="InterPro" id="IPR010979">
    <property type="entry name" value="Ribosomal_uS13-like_H2TH"/>
</dbReference>
<evidence type="ECO:0000256" key="8">
    <source>
        <dbReference type="ARBA" id="ARBA00022723"/>
    </source>
</evidence>
<evidence type="ECO:0000256" key="9">
    <source>
        <dbReference type="ARBA" id="ARBA00022763"/>
    </source>
</evidence>
<evidence type="ECO:0000256" key="10">
    <source>
        <dbReference type="ARBA" id="ARBA00022771"/>
    </source>
</evidence>
<feature type="domain" description="Formamidopyrimidine-DNA glycosylase catalytic" evidence="22">
    <location>
        <begin position="2"/>
        <end position="114"/>
    </location>
</feature>
<comment type="cofactor">
    <cofactor evidence="2">
        <name>Zn(2+)</name>
        <dbReference type="ChEBI" id="CHEBI:29105"/>
    </cofactor>
</comment>
<keyword evidence="10 20" id="KW-0863">Zinc-finger</keyword>
<comment type="catalytic activity">
    <reaction evidence="19">
        <text>2'-deoxyribonucleotide-(2'-deoxyribose 5'-phosphate)-2'-deoxyribonucleotide-DNA = a 3'-end 2'-deoxyribonucleotide-(2,3-dehydro-2,3-deoxyribose 5'-phosphate)-DNA + a 5'-end 5'-phospho-2'-deoxyribonucleoside-DNA + H(+)</text>
        <dbReference type="Rhea" id="RHEA:66592"/>
        <dbReference type="Rhea" id="RHEA-COMP:13180"/>
        <dbReference type="Rhea" id="RHEA-COMP:16897"/>
        <dbReference type="Rhea" id="RHEA-COMP:17067"/>
        <dbReference type="ChEBI" id="CHEBI:15378"/>
        <dbReference type="ChEBI" id="CHEBI:136412"/>
        <dbReference type="ChEBI" id="CHEBI:157695"/>
        <dbReference type="ChEBI" id="CHEBI:167181"/>
        <dbReference type="EC" id="4.2.99.18"/>
    </reaction>
</comment>
<dbReference type="RefSeq" id="WP_163458115.1">
    <property type="nucleotide sequence ID" value="NZ_JAAGOH010000016.1"/>
</dbReference>
<evidence type="ECO:0000256" key="12">
    <source>
        <dbReference type="ARBA" id="ARBA00022833"/>
    </source>
</evidence>
<dbReference type="Pfam" id="PF06831">
    <property type="entry name" value="H2TH"/>
    <property type="match status" value="1"/>
</dbReference>
<dbReference type="NCBIfam" id="TIGR00577">
    <property type="entry name" value="fpg"/>
    <property type="match status" value="1"/>
</dbReference>
<evidence type="ECO:0000256" key="18">
    <source>
        <dbReference type="ARBA" id="ARBA00030638"/>
    </source>
</evidence>
<dbReference type="GO" id="GO:0003684">
    <property type="term" value="F:damaged DNA binding"/>
    <property type="evidence" value="ECO:0007669"/>
    <property type="project" value="InterPro"/>
</dbReference>
<dbReference type="GO" id="GO:0140078">
    <property type="term" value="F:class I DNA-(apurinic or apyrimidinic site) endonuclease activity"/>
    <property type="evidence" value="ECO:0007669"/>
    <property type="project" value="UniProtKB-EC"/>
</dbReference>
<dbReference type="SMART" id="SM00898">
    <property type="entry name" value="Fapy_DNA_glyco"/>
    <property type="match status" value="1"/>
</dbReference>
<dbReference type="SMART" id="SM01232">
    <property type="entry name" value="H2TH"/>
    <property type="match status" value="1"/>
</dbReference>
<dbReference type="SUPFAM" id="SSF46946">
    <property type="entry name" value="S13-like H2TH domain"/>
    <property type="match status" value="1"/>
</dbReference>
<dbReference type="Gene3D" id="1.10.8.50">
    <property type="match status" value="1"/>
</dbReference>
<evidence type="ECO:0000256" key="4">
    <source>
        <dbReference type="ARBA" id="ARBA00011245"/>
    </source>
</evidence>
<evidence type="ECO:0000256" key="1">
    <source>
        <dbReference type="ARBA" id="ARBA00001668"/>
    </source>
</evidence>
<dbReference type="SUPFAM" id="SSF81624">
    <property type="entry name" value="N-terminal domain of MutM-like DNA repair proteins"/>
    <property type="match status" value="1"/>
</dbReference>
<comment type="catalytic activity">
    <reaction evidence="1">
        <text>Hydrolysis of DNA containing ring-opened 7-methylguanine residues, releasing 2,6-diamino-4-hydroxy-5-(N-methyl)formamidopyrimidine.</text>
        <dbReference type="EC" id="3.2.2.23"/>
    </reaction>
</comment>
<name>A0A7C9TLF6_9BURK</name>
<dbReference type="GO" id="GO:0008270">
    <property type="term" value="F:zinc ion binding"/>
    <property type="evidence" value="ECO:0007669"/>
    <property type="project" value="UniProtKB-KW"/>
</dbReference>
<comment type="subunit">
    <text evidence="4">Monomer.</text>
</comment>
<evidence type="ECO:0000259" key="21">
    <source>
        <dbReference type="PROSITE" id="PS51066"/>
    </source>
</evidence>
<sequence>MPELPEVEVTRQRLQPVEGATIQCLTLGKPLRWPLGCEPADLVGCRIGALLRRGKYLWMPLSRQGAPAGGLLWHLGMSGALSWLVPPLPAGPHDHADLHTDRGLLRLTDPRRFGALVWGPAWEAPPVAGMLARLGPEPWDPTLTTARFHAALQGRRVAIKPLLLSGTVVVGVGNIYASDALFEAGIDPRTPAAHVGQAGAARLLESVRRVLSEAIAAGGSSLKDFHGPDGALGHYQRTARVYGRAGEACSRCGGGIQRLVQGQRATYFCPGCQHP</sequence>
<comment type="similarity">
    <text evidence="3">Belongs to the FPG family.</text>
</comment>
<keyword evidence="16" id="KW-0511">Multifunctional enzyme</keyword>
<dbReference type="InterPro" id="IPR012319">
    <property type="entry name" value="FPG_cat"/>
</dbReference>
<dbReference type="Gene3D" id="3.20.190.10">
    <property type="entry name" value="MutM-like, N-terminal"/>
    <property type="match status" value="1"/>
</dbReference>
<dbReference type="PROSITE" id="PS01242">
    <property type="entry name" value="ZF_FPG_1"/>
    <property type="match status" value="1"/>
</dbReference>
<evidence type="ECO:0000256" key="7">
    <source>
        <dbReference type="ARBA" id="ARBA00016240"/>
    </source>
</evidence>
<dbReference type="EMBL" id="JAAGOH010000016">
    <property type="protein sequence ID" value="NDY92263.1"/>
    <property type="molecule type" value="Genomic_DNA"/>
</dbReference>
<proteinExistence type="inferred from homology"/>
<dbReference type="InterPro" id="IPR035937">
    <property type="entry name" value="FPG_N"/>
</dbReference>
<keyword evidence="15 23" id="KW-0456">Lyase</keyword>
<evidence type="ECO:0000256" key="16">
    <source>
        <dbReference type="ARBA" id="ARBA00023268"/>
    </source>
</evidence>
<comment type="caution">
    <text evidence="23">The sequence shown here is derived from an EMBL/GenBank/DDBJ whole genome shotgun (WGS) entry which is preliminary data.</text>
</comment>
<dbReference type="SUPFAM" id="SSF57716">
    <property type="entry name" value="Glucocorticoid receptor-like (DNA-binding domain)"/>
    <property type="match status" value="1"/>
</dbReference>
<dbReference type="Pfam" id="PF06827">
    <property type="entry name" value="zf-FPG_IleRS"/>
    <property type="match status" value="1"/>
</dbReference>
<accession>A0A7C9TLF6</accession>
<gene>
    <name evidence="23" type="primary">mutM</name>
    <name evidence="23" type="ORF">G3A44_13825</name>
</gene>
<evidence type="ECO:0000256" key="11">
    <source>
        <dbReference type="ARBA" id="ARBA00022801"/>
    </source>
</evidence>
<dbReference type="InterPro" id="IPR015887">
    <property type="entry name" value="DNA_glyclase_Znf_dom_DNA_BS"/>
</dbReference>
<organism evidence="23 24">
    <name type="scientific">Ideonella livida</name>
    <dbReference type="NCBI Taxonomy" id="2707176"/>
    <lineage>
        <taxon>Bacteria</taxon>
        <taxon>Pseudomonadati</taxon>
        <taxon>Pseudomonadota</taxon>
        <taxon>Betaproteobacteria</taxon>
        <taxon>Burkholderiales</taxon>
        <taxon>Sphaerotilaceae</taxon>
        <taxon>Ideonella</taxon>
    </lineage>
</organism>
<evidence type="ECO:0000259" key="22">
    <source>
        <dbReference type="PROSITE" id="PS51068"/>
    </source>
</evidence>
<evidence type="ECO:0000256" key="13">
    <source>
        <dbReference type="ARBA" id="ARBA00023125"/>
    </source>
</evidence>
<keyword evidence="8" id="KW-0479">Metal-binding</keyword>
<evidence type="ECO:0000256" key="14">
    <source>
        <dbReference type="ARBA" id="ARBA00023204"/>
    </source>
</evidence>
<dbReference type="NCBIfam" id="NF002211">
    <property type="entry name" value="PRK01103.1"/>
    <property type="match status" value="1"/>
</dbReference>
<dbReference type="PANTHER" id="PTHR22993:SF9">
    <property type="entry name" value="FORMAMIDOPYRIMIDINE-DNA GLYCOSYLASE"/>
    <property type="match status" value="1"/>
</dbReference>
<dbReference type="GO" id="GO:0034039">
    <property type="term" value="F:8-oxo-7,8-dihydroguanine DNA N-glycosylase activity"/>
    <property type="evidence" value="ECO:0007669"/>
    <property type="project" value="TreeGrafter"/>
</dbReference>
<protein>
    <recommendedName>
        <fullName evidence="7">Formamidopyrimidine-DNA glycosylase</fullName>
        <ecNumber evidence="5">3.2.2.23</ecNumber>
        <ecNumber evidence="6">4.2.99.18</ecNumber>
    </recommendedName>
    <alternativeName>
        <fullName evidence="18">DNA-(apurinic or apyrimidinic site) lyase MutM</fullName>
    </alternativeName>
</protein>
<evidence type="ECO:0000256" key="17">
    <source>
        <dbReference type="ARBA" id="ARBA00023295"/>
    </source>
</evidence>
<dbReference type="EC" id="4.2.99.18" evidence="6"/>
<dbReference type="CDD" id="cd08966">
    <property type="entry name" value="EcFpg-like_N"/>
    <property type="match status" value="1"/>
</dbReference>
<dbReference type="AlphaFoldDB" id="A0A7C9TLF6"/>
<dbReference type="Pfam" id="PF01149">
    <property type="entry name" value="Fapy_DNA_glyco"/>
    <property type="match status" value="1"/>
</dbReference>
<dbReference type="GO" id="GO:0006284">
    <property type="term" value="P:base-excision repair"/>
    <property type="evidence" value="ECO:0007669"/>
    <property type="project" value="InterPro"/>
</dbReference>
<dbReference type="InterPro" id="IPR015886">
    <property type="entry name" value="H2TH_FPG"/>
</dbReference>
<evidence type="ECO:0000256" key="2">
    <source>
        <dbReference type="ARBA" id="ARBA00001947"/>
    </source>
</evidence>
<dbReference type="EC" id="3.2.2.23" evidence="5"/>
<evidence type="ECO:0000256" key="6">
    <source>
        <dbReference type="ARBA" id="ARBA00012720"/>
    </source>
</evidence>
<dbReference type="PROSITE" id="PS51068">
    <property type="entry name" value="FPG_CAT"/>
    <property type="match status" value="1"/>
</dbReference>
<dbReference type="Proteomes" id="UP000484255">
    <property type="component" value="Unassembled WGS sequence"/>
</dbReference>